<comment type="caution">
    <text evidence="1">The sequence shown here is derived from an EMBL/GenBank/DDBJ whole genome shotgun (WGS) entry which is preliminary data.</text>
</comment>
<name>A0AAN2TS09_9BACI</name>
<dbReference type="Pfam" id="PF22871">
    <property type="entry name" value="AimR"/>
    <property type="match status" value="1"/>
</dbReference>
<gene>
    <name evidence="1" type="primary">yopK3</name>
    <name evidence="1" type="ORF">BN1180_01622</name>
</gene>
<evidence type="ECO:0000313" key="2">
    <source>
        <dbReference type="Proteomes" id="UP000182110"/>
    </source>
</evidence>
<organism evidence="1 2">
    <name type="scientific">Peribacillus simplex</name>
    <dbReference type="NCBI Taxonomy" id="1478"/>
    <lineage>
        <taxon>Bacteria</taxon>
        <taxon>Bacillati</taxon>
        <taxon>Bacillota</taxon>
        <taxon>Bacilli</taxon>
        <taxon>Bacillales</taxon>
        <taxon>Bacillaceae</taxon>
        <taxon>Peribacillus</taxon>
    </lineage>
</organism>
<reference evidence="1 2" key="1">
    <citation type="journal article" date="2014" name="Genome Announc.">
        <title>Genome Sequence of Bacillus simplex Strain P558, Isolated from a Human Fecal Sample.</title>
        <authorList>
            <person name="Croce O."/>
            <person name="Hugon P."/>
            <person name="Lagier J.C."/>
            <person name="Bibi F."/>
            <person name="Robert C."/>
            <person name="Azhar E.I."/>
            <person name="Raoult D."/>
            <person name="Fournier P.E."/>
        </authorList>
    </citation>
    <scope>NUCLEOTIDE SEQUENCE [LARGE SCALE GENOMIC DNA]</scope>
    <source>
        <strain evidence="1 2">P558</strain>
    </source>
</reference>
<dbReference type="RefSeq" id="WP_072272630.1">
    <property type="nucleotide sequence ID" value="NZ_CCXW01000001.1"/>
</dbReference>
<protein>
    <submittedName>
        <fullName evidence="1">SPBc2 prophage-derived protein YopK</fullName>
    </submittedName>
</protein>
<dbReference type="InterPro" id="IPR047705">
    <property type="entry name" value="AimR-like"/>
</dbReference>
<accession>A0AAN2TS09</accession>
<dbReference type="Proteomes" id="UP000182110">
    <property type="component" value="Unassembled WGS sequence"/>
</dbReference>
<dbReference type="NCBIfam" id="NF038310">
    <property type="entry name" value="lysogeny_AimR"/>
    <property type="match status" value="1"/>
</dbReference>
<evidence type="ECO:0000313" key="1">
    <source>
        <dbReference type="EMBL" id="CEG31478.1"/>
    </source>
</evidence>
<dbReference type="EMBL" id="CCXW01000001">
    <property type="protein sequence ID" value="CEG31478.1"/>
    <property type="molecule type" value="Genomic_DNA"/>
</dbReference>
<dbReference type="AlphaFoldDB" id="A0AAN2TS09"/>
<keyword evidence="2" id="KW-1185">Reference proteome</keyword>
<sequence>MEQTLTKSNIQKLEYLDNYKLKQEKRQLIDEMLESDNIEEVEWATLYDIDDHYTAKRISDVQALTAYNDFKPFNRSVEIGIKVFKSYIYTDTQSYLILDEHLMGLEYELDSIQDDYIRGMYKVRHSINSIANLVAKDYIKEARQVCEKIMNDNYDNHYSTLVGLWFGNTFILDNPDKAIEIYEKALTLATGSRWEKVRGYLKNSLDFVNIMMGYYPKYLNLDSKEPSEVHNVAYWFIKKNDIQVAEQLLNTLDIDDLDDVQKAYHFLYRGYVSEPIKHFSLSVKHFKAGGECYFRKLALYELEKLGVDRYLIDAMSN</sequence>
<proteinExistence type="predicted"/>